<dbReference type="EMBL" id="JBHIRY010000023">
    <property type="protein sequence ID" value="MFB5762695.1"/>
    <property type="molecule type" value="Genomic_DNA"/>
</dbReference>
<dbReference type="InterPro" id="IPR001173">
    <property type="entry name" value="Glyco_trans_2-like"/>
</dbReference>
<dbReference type="PANTHER" id="PTHR23416">
    <property type="entry name" value="SIALIC ACID SYNTHASE-RELATED"/>
    <property type="match status" value="1"/>
</dbReference>
<reference evidence="2 3" key="1">
    <citation type="submission" date="2024-09" db="EMBL/GenBank/DDBJ databases">
        <title>Paenibacillus zeirhizospherea sp. nov., isolated from surface of the maize (Zea mays) roots in a horticulture field, Hungary.</title>
        <authorList>
            <person name="Marton D."/>
            <person name="Farkas M."/>
            <person name="Bedics A."/>
            <person name="Toth E."/>
            <person name="Tancsics A."/>
            <person name="Boka K."/>
            <person name="Marati G."/>
            <person name="Kriszt B."/>
            <person name="Cserhati M."/>
        </authorList>
    </citation>
    <scope>NUCLEOTIDE SEQUENCE [LARGE SCALE GENOMIC DNA]</scope>
    <source>
        <strain evidence="2 3">JCM 18446</strain>
    </source>
</reference>
<dbReference type="InterPro" id="IPR051159">
    <property type="entry name" value="Hexapeptide_acetyltransf"/>
</dbReference>
<keyword evidence="3" id="KW-1185">Reference proteome</keyword>
<dbReference type="CDD" id="cd04647">
    <property type="entry name" value="LbH_MAT_like"/>
    <property type="match status" value="1"/>
</dbReference>
<gene>
    <name evidence="2" type="ORF">ACE5LO_20140</name>
</gene>
<evidence type="ECO:0000313" key="2">
    <source>
        <dbReference type="EMBL" id="MFB5762695.1"/>
    </source>
</evidence>
<dbReference type="Gene3D" id="3.90.550.10">
    <property type="entry name" value="Spore Coat Polysaccharide Biosynthesis Protein SpsA, Chain A"/>
    <property type="match status" value="1"/>
</dbReference>
<dbReference type="RefSeq" id="WP_375521787.1">
    <property type="nucleotide sequence ID" value="NZ_JBHIRY010000023.1"/>
</dbReference>
<dbReference type="Gene3D" id="2.160.10.10">
    <property type="entry name" value="Hexapeptide repeat proteins"/>
    <property type="match status" value="1"/>
</dbReference>
<dbReference type="SUPFAM" id="SSF53448">
    <property type="entry name" value="Nucleotide-diphospho-sugar transferases"/>
    <property type="match status" value="1"/>
</dbReference>
<dbReference type="EC" id="2.4.-.-" evidence="2"/>
<dbReference type="Proteomes" id="UP001580430">
    <property type="component" value="Unassembled WGS sequence"/>
</dbReference>
<keyword evidence="2" id="KW-0808">Transferase</keyword>
<organism evidence="2 3">
    <name type="scientific">Paenibacillus medicaginis</name>
    <dbReference type="NCBI Taxonomy" id="1470560"/>
    <lineage>
        <taxon>Bacteria</taxon>
        <taxon>Bacillati</taxon>
        <taxon>Bacillota</taxon>
        <taxon>Bacilli</taxon>
        <taxon>Bacillales</taxon>
        <taxon>Paenibacillaceae</taxon>
        <taxon>Paenibacillus</taxon>
    </lineage>
</organism>
<evidence type="ECO:0000313" key="3">
    <source>
        <dbReference type="Proteomes" id="UP001580430"/>
    </source>
</evidence>
<dbReference type="GO" id="GO:0016757">
    <property type="term" value="F:glycosyltransferase activity"/>
    <property type="evidence" value="ECO:0007669"/>
    <property type="project" value="UniProtKB-KW"/>
</dbReference>
<keyword evidence="2" id="KW-0328">Glycosyltransferase</keyword>
<comment type="caution">
    <text evidence="2">The sequence shown here is derived from an EMBL/GenBank/DDBJ whole genome shotgun (WGS) entry which is preliminary data.</text>
</comment>
<dbReference type="Pfam" id="PF14602">
    <property type="entry name" value="Hexapep_2"/>
    <property type="match status" value="1"/>
</dbReference>
<sequence length="490" mass="55160">MSTYIPVELASRFIKFGSNTFIQKDGIFTHPEQVSIGNDVFIRAPYRIQTRNRLFGEEEGSAAKISIGDGCQINMGLSTDIDYNLTLRKNVLIDSHVTMTDHGDIERSPISRYKEGVLLEEGCWIGANSIIQGPLRVGFGSVVKAGSIVTGDVPDYAVVAGVPAEIVSLYMPSLNRWVKVSSAGEARCLLDERRKQPLLSICIPTYNRADYLEHCLNCILSQVRGNELIEIIVSDNASTDRTPVLLSRLAEEYENFSFTRNSSNTGADLNIFKVMNQGNGTFIKLQGDDDFFVEDTILPLLNLVYNHQDCGVIYVNVRGDDRVVHKGHGLSNFVSATSIYGTFISSIFLRRADLEALEEPADLFMSSCFNQLYLQYAILERNPNYCIWNRSLFTYAGLSSDDYNFGEIVFSSFPSILEHFVGRGISLEEFSTQKYLVLMTYALPWFKVILETKAVADTNGFEEIYTEHYREEPYYQDGLKLMAEIRANWG</sequence>
<accession>A0ABV5C5R2</accession>
<dbReference type="InterPro" id="IPR029044">
    <property type="entry name" value="Nucleotide-diphossugar_trans"/>
</dbReference>
<feature type="domain" description="Glycosyltransferase 2-like" evidence="1">
    <location>
        <begin position="200"/>
        <end position="331"/>
    </location>
</feature>
<dbReference type="InterPro" id="IPR001451">
    <property type="entry name" value="Hexapep"/>
</dbReference>
<protein>
    <submittedName>
        <fullName evidence="2">Glycosyltransferase</fullName>
        <ecNumber evidence="2">2.4.-.-</ecNumber>
    </submittedName>
</protein>
<dbReference type="SUPFAM" id="SSF51161">
    <property type="entry name" value="Trimeric LpxA-like enzymes"/>
    <property type="match status" value="1"/>
</dbReference>
<dbReference type="CDD" id="cd00761">
    <property type="entry name" value="Glyco_tranf_GTA_type"/>
    <property type="match status" value="1"/>
</dbReference>
<evidence type="ECO:0000259" key="1">
    <source>
        <dbReference type="Pfam" id="PF00535"/>
    </source>
</evidence>
<proteinExistence type="predicted"/>
<dbReference type="InterPro" id="IPR011004">
    <property type="entry name" value="Trimer_LpxA-like_sf"/>
</dbReference>
<dbReference type="Pfam" id="PF00535">
    <property type="entry name" value="Glycos_transf_2"/>
    <property type="match status" value="1"/>
</dbReference>
<name>A0ABV5C5R2_9BACL</name>